<evidence type="ECO:0000256" key="8">
    <source>
        <dbReference type="ARBA" id="ARBA00023136"/>
    </source>
</evidence>
<keyword evidence="5 9" id="KW-0999">Mitochondrion inner membrane</keyword>
<evidence type="ECO:0000256" key="2">
    <source>
        <dbReference type="ARBA" id="ARBA00004434"/>
    </source>
</evidence>
<evidence type="ECO:0000256" key="9">
    <source>
        <dbReference type="RuleBase" id="RU363011"/>
    </source>
</evidence>
<dbReference type="PANTHER" id="PTHR21304">
    <property type="entry name" value="MICOS COMPLEX SUBUNIT MIC10"/>
    <property type="match status" value="1"/>
</dbReference>
<dbReference type="InterPro" id="IPR007512">
    <property type="entry name" value="Mic10"/>
</dbReference>
<comment type="subcellular location">
    <subcellularLocation>
        <location evidence="2 9">Mitochondrion inner membrane</location>
        <topology evidence="2 9">Single-pass membrane protein</topology>
    </subcellularLocation>
</comment>
<comment type="subunit">
    <text evidence="9">Component of the mitochondrial contact site and cristae organizing system (MICOS) complex.</text>
</comment>
<dbReference type="PANTHER" id="PTHR21304:SF0">
    <property type="entry name" value="MICOS COMPLEX SUBUNIT MIC10"/>
    <property type="match status" value="1"/>
</dbReference>
<protein>
    <recommendedName>
        <fullName evidence="9">MICOS complex subunit MIC10</fullName>
    </recommendedName>
</protein>
<keyword evidence="7 9" id="KW-0496">Mitochondrion</keyword>
<keyword evidence="4 9" id="KW-0812">Transmembrane</keyword>
<dbReference type="GO" id="GO:0061617">
    <property type="term" value="C:MICOS complex"/>
    <property type="evidence" value="ECO:0007669"/>
    <property type="project" value="UniProtKB-UniRule"/>
</dbReference>
<evidence type="ECO:0000256" key="4">
    <source>
        <dbReference type="ARBA" id="ARBA00022692"/>
    </source>
</evidence>
<evidence type="ECO:0000313" key="12">
    <source>
        <dbReference type="Proteomes" id="UP000887568"/>
    </source>
</evidence>
<feature type="region of interest" description="Disordered" evidence="10">
    <location>
        <begin position="93"/>
        <end position="116"/>
    </location>
</feature>
<evidence type="ECO:0000313" key="11">
    <source>
        <dbReference type="EnsemblMetazoa" id="XP_038074833.1"/>
    </source>
</evidence>
<dbReference type="RefSeq" id="XP_038074833.1">
    <property type="nucleotide sequence ID" value="XM_038218905.1"/>
</dbReference>
<evidence type="ECO:0000256" key="3">
    <source>
        <dbReference type="ARBA" id="ARBA00006792"/>
    </source>
</evidence>
<keyword evidence="12" id="KW-1185">Reference proteome</keyword>
<evidence type="ECO:0000256" key="5">
    <source>
        <dbReference type="ARBA" id="ARBA00022792"/>
    </source>
</evidence>
<dbReference type="GeneID" id="119742736"/>
<dbReference type="EnsemblMetazoa" id="XM_038218905.1">
    <property type="protein sequence ID" value="XP_038074833.1"/>
    <property type="gene ID" value="LOC119742736"/>
</dbReference>
<keyword evidence="8 9" id="KW-0472">Membrane</keyword>
<sequence>MLERKRKMAEPTTSKSENVLGQKWDKCVSDTLLKVGGGLGLGVIFSVFLFKRKLWPIHMGGGIGLGMGIANCSHLFKDPYNVQGTIVKVLKDKPQEPSASPEATTTIITTGETTNS</sequence>
<evidence type="ECO:0000256" key="7">
    <source>
        <dbReference type="ARBA" id="ARBA00023128"/>
    </source>
</evidence>
<name>A0A914BF13_PATMI</name>
<comment type="similarity">
    <text evidence="3 9">Belongs to the MICOS complex subunit Mic10 family.</text>
</comment>
<reference evidence="11" key="1">
    <citation type="submission" date="2022-11" db="UniProtKB">
        <authorList>
            <consortium name="EnsemblMetazoa"/>
        </authorList>
    </citation>
    <scope>IDENTIFICATION</scope>
</reference>
<proteinExistence type="inferred from homology"/>
<keyword evidence="6 9" id="KW-1133">Transmembrane helix</keyword>
<accession>A0A914BF13</accession>
<evidence type="ECO:0000256" key="1">
    <source>
        <dbReference type="ARBA" id="ARBA00002689"/>
    </source>
</evidence>
<dbReference type="OrthoDB" id="1916310at2759"/>
<comment type="function">
    <text evidence="1 9">Component of the MICOS complex, a large protein complex of the mitochondrial inner membrane that plays crucial roles in the maintenance of crista junctions, inner membrane architecture, and formation of contact sites to the outer membrane.</text>
</comment>
<organism evidence="11 12">
    <name type="scientific">Patiria miniata</name>
    <name type="common">Bat star</name>
    <name type="synonym">Asterina miniata</name>
    <dbReference type="NCBI Taxonomy" id="46514"/>
    <lineage>
        <taxon>Eukaryota</taxon>
        <taxon>Metazoa</taxon>
        <taxon>Echinodermata</taxon>
        <taxon>Eleutherozoa</taxon>
        <taxon>Asterozoa</taxon>
        <taxon>Asteroidea</taxon>
        <taxon>Valvatacea</taxon>
        <taxon>Valvatida</taxon>
        <taxon>Asterinidae</taxon>
        <taxon>Patiria</taxon>
    </lineage>
</organism>
<evidence type="ECO:0000256" key="10">
    <source>
        <dbReference type="SAM" id="MobiDB-lite"/>
    </source>
</evidence>
<dbReference type="Pfam" id="PF04418">
    <property type="entry name" value="DUF543"/>
    <property type="match status" value="1"/>
</dbReference>
<feature type="transmembrane region" description="Helical" evidence="9">
    <location>
        <begin position="31"/>
        <end position="50"/>
    </location>
</feature>
<feature type="compositionally biased region" description="Low complexity" evidence="10">
    <location>
        <begin position="104"/>
        <end position="116"/>
    </location>
</feature>
<evidence type="ECO:0000256" key="6">
    <source>
        <dbReference type="ARBA" id="ARBA00022989"/>
    </source>
</evidence>
<dbReference type="OMA" id="CLADCAI"/>
<dbReference type="AlphaFoldDB" id="A0A914BF13"/>
<dbReference type="Proteomes" id="UP000887568">
    <property type="component" value="Unplaced"/>
</dbReference>